<feature type="chain" id="PRO_5026955716" evidence="3">
    <location>
        <begin position="28"/>
        <end position="413"/>
    </location>
</feature>
<dbReference type="Proteomes" id="UP000504607">
    <property type="component" value="Chromosome 2"/>
</dbReference>
<comment type="similarity">
    <text evidence="1">Belongs to the peptidase A1 family.</text>
</comment>
<sequence>MGGKGAALLVALLVAASILPVIPSCSADANTTSLPEKPKASLLSPLDTDRRVAAVFPLQGNVYPSEKFYAQMSFGKSQNLYSMDIDTGSDVAWLPCQVPPQAVYPQPSADKLIRCDDPRCKAVHASTHQKHKCKSPTRCDFKVEYHDGFSAEGVLIADTVVLHLTDGSVVHPSVAFGCMHAQGSNPSGMLGLGSGEISIVSQLSSQGVFGRVTGHCLYGKGGGFFFLGDARLPPSGLTWAPMTRSNYYSPGPASLLWGTRSLGSSRSVLLDSGTPFTYFALQPYNNFISALTNKVSKQPLKRVKDSKLPYCWTGPKPFKSMSDVKQYLETSLELRFDNGGASMTIPPENYLIISNKGNACLGIFNGSEAGLNRDVILIGDISMLDRLVIYDNDKRRIGWGSCDGLRKSVTSLL</sequence>
<evidence type="ECO:0000313" key="6">
    <source>
        <dbReference type="RefSeq" id="XP_019703818.1"/>
    </source>
</evidence>
<proteinExistence type="inferred from homology"/>
<evidence type="ECO:0000256" key="1">
    <source>
        <dbReference type="ARBA" id="ARBA00007447"/>
    </source>
</evidence>
<dbReference type="Pfam" id="PF14543">
    <property type="entry name" value="TAXi_N"/>
    <property type="match status" value="1"/>
</dbReference>
<dbReference type="OrthoDB" id="2747330at2759"/>
<dbReference type="PANTHER" id="PTHR13683">
    <property type="entry name" value="ASPARTYL PROTEASES"/>
    <property type="match status" value="1"/>
</dbReference>
<gene>
    <name evidence="6" type="primary">LOC105038427</name>
</gene>
<dbReference type="PANTHER" id="PTHR13683:SF800">
    <property type="entry name" value="EUKARYOTIC ASPARTYL PROTEASE FAMILY PROTEIN"/>
    <property type="match status" value="1"/>
</dbReference>
<dbReference type="RefSeq" id="XP_019703818.1">
    <property type="nucleotide sequence ID" value="XM_019848259.2"/>
</dbReference>
<evidence type="ECO:0000256" key="3">
    <source>
        <dbReference type="SAM" id="SignalP"/>
    </source>
</evidence>
<dbReference type="InterPro" id="IPR033121">
    <property type="entry name" value="PEPTIDASE_A1"/>
</dbReference>
<keyword evidence="3" id="KW-0732">Signal</keyword>
<dbReference type="InterPro" id="IPR032861">
    <property type="entry name" value="TAXi_N"/>
</dbReference>
<dbReference type="InterPro" id="IPR032799">
    <property type="entry name" value="TAXi_C"/>
</dbReference>
<keyword evidence="5" id="KW-1185">Reference proteome</keyword>
<dbReference type="InterPro" id="IPR001461">
    <property type="entry name" value="Aspartic_peptidase_A1"/>
</dbReference>
<dbReference type="Gene3D" id="2.40.70.10">
    <property type="entry name" value="Acid Proteases"/>
    <property type="match status" value="2"/>
</dbReference>
<protein>
    <submittedName>
        <fullName evidence="6">Aspartic proteinase Asp1</fullName>
    </submittedName>
</protein>
<dbReference type="PROSITE" id="PS51767">
    <property type="entry name" value="PEPTIDASE_A1"/>
    <property type="match status" value="1"/>
</dbReference>
<dbReference type="Pfam" id="PF14541">
    <property type="entry name" value="TAXi_C"/>
    <property type="match status" value="1"/>
</dbReference>
<evidence type="ECO:0000256" key="2">
    <source>
        <dbReference type="PIRSR" id="PIRSR601461-1"/>
    </source>
</evidence>
<feature type="domain" description="Peptidase A1" evidence="4">
    <location>
        <begin position="68"/>
        <end position="400"/>
    </location>
</feature>
<dbReference type="GO" id="GO:0006508">
    <property type="term" value="P:proteolysis"/>
    <property type="evidence" value="ECO:0007669"/>
    <property type="project" value="InterPro"/>
</dbReference>
<feature type="active site" evidence="2">
    <location>
        <position position="86"/>
    </location>
</feature>
<evidence type="ECO:0000259" key="4">
    <source>
        <dbReference type="PROSITE" id="PS51767"/>
    </source>
</evidence>
<reference evidence="6" key="1">
    <citation type="submission" date="2025-08" db="UniProtKB">
        <authorList>
            <consortium name="RefSeq"/>
        </authorList>
    </citation>
    <scope>IDENTIFICATION</scope>
</reference>
<organism evidence="5 6">
    <name type="scientific">Elaeis guineensis var. tenera</name>
    <name type="common">Oil palm</name>
    <dbReference type="NCBI Taxonomy" id="51953"/>
    <lineage>
        <taxon>Eukaryota</taxon>
        <taxon>Viridiplantae</taxon>
        <taxon>Streptophyta</taxon>
        <taxon>Embryophyta</taxon>
        <taxon>Tracheophyta</taxon>
        <taxon>Spermatophyta</taxon>
        <taxon>Magnoliopsida</taxon>
        <taxon>Liliopsida</taxon>
        <taxon>Arecaceae</taxon>
        <taxon>Arecoideae</taxon>
        <taxon>Cocoseae</taxon>
        <taxon>Elaeidinae</taxon>
        <taxon>Elaeis</taxon>
    </lineage>
</organism>
<dbReference type="InterPro" id="IPR021109">
    <property type="entry name" value="Peptidase_aspartic_dom_sf"/>
</dbReference>
<dbReference type="InParanoid" id="A0A6J0PEX2"/>
<feature type="signal peptide" evidence="3">
    <location>
        <begin position="1"/>
        <end position="27"/>
    </location>
</feature>
<feature type="active site" evidence="2">
    <location>
        <position position="271"/>
    </location>
</feature>
<dbReference type="GO" id="GO:0004190">
    <property type="term" value="F:aspartic-type endopeptidase activity"/>
    <property type="evidence" value="ECO:0007669"/>
    <property type="project" value="InterPro"/>
</dbReference>
<dbReference type="SUPFAM" id="SSF50630">
    <property type="entry name" value="Acid proteases"/>
    <property type="match status" value="1"/>
</dbReference>
<evidence type="ECO:0000313" key="5">
    <source>
        <dbReference type="Proteomes" id="UP000504607"/>
    </source>
</evidence>
<accession>A0A6J0PEX2</accession>
<name>A0A6J0PEX2_ELAGV</name>
<dbReference type="AlphaFoldDB" id="A0A6J0PEX2"/>